<dbReference type="SUPFAM" id="SSF63829">
    <property type="entry name" value="Calcium-dependent phosphotriesterase"/>
    <property type="match status" value="2"/>
</dbReference>
<evidence type="ECO:0000256" key="3">
    <source>
        <dbReference type="SAM" id="Phobius"/>
    </source>
</evidence>
<dbReference type="Pfam" id="PF07495">
    <property type="entry name" value="Y_Y_Y"/>
    <property type="match status" value="1"/>
</dbReference>
<reference evidence="6 7" key="1">
    <citation type="submission" date="2022-10" db="EMBL/GenBank/DDBJ databases">
        <title>Xanthomonas sp. H13-6.</title>
        <authorList>
            <person name="Liu X."/>
            <person name="Deng Z."/>
            <person name="Jiang Y."/>
            <person name="Yu T."/>
            <person name="Ai J."/>
        </authorList>
    </citation>
    <scope>NUCLEOTIDE SEQUENCE [LARGE SCALE GENOMIC DNA]</scope>
    <source>
        <strain evidence="6 7">H13-6</strain>
    </source>
</reference>
<keyword evidence="7" id="KW-1185">Reference proteome</keyword>
<dbReference type="NCBIfam" id="TIGR00254">
    <property type="entry name" value="GGDEF"/>
    <property type="match status" value="1"/>
</dbReference>
<dbReference type="CDD" id="cd01949">
    <property type="entry name" value="GGDEF"/>
    <property type="match status" value="1"/>
</dbReference>
<feature type="signal peptide" evidence="4">
    <location>
        <begin position="1"/>
        <end position="32"/>
    </location>
</feature>
<dbReference type="SUPFAM" id="SSF55073">
    <property type="entry name" value="Nucleotide cyclase"/>
    <property type="match status" value="1"/>
</dbReference>
<protein>
    <recommendedName>
        <fullName evidence="1">diguanylate cyclase</fullName>
        <ecNumber evidence="1">2.7.7.65</ecNumber>
    </recommendedName>
</protein>
<feature type="transmembrane region" description="Helical" evidence="3">
    <location>
        <begin position="759"/>
        <end position="783"/>
    </location>
</feature>
<keyword evidence="3" id="KW-1133">Transmembrane helix</keyword>
<dbReference type="PANTHER" id="PTHR45138">
    <property type="entry name" value="REGULATORY COMPONENTS OF SENSORY TRANSDUCTION SYSTEM"/>
    <property type="match status" value="1"/>
</dbReference>
<keyword evidence="3" id="KW-0472">Membrane</keyword>
<keyword evidence="3" id="KW-0812">Transmembrane</keyword>
<comment type="catalytic activity">
    <reaction evidence="2">
        <text>2 GTP = 3',3'-c-di-GMP + 2 diphosphate</text>
        <dbReference type="Rhea" id="RHEA:24898"/>
        <dbReference type="ChEBI" id="CHEBI:33019"/>
        <dbReference type="ChEBI" id="CHEBI:37565"/>
        <dbReference type="ChEBI" id="CHEBI:58805"/>
        <dbReference type="EC" id="2.7.7.65"/>
    </reaction>
</comment>
<feature type="domain" description="GGDEF" evidence="5">
    <location>
        <begin position="850"/>
        <end position="989"/>
    </location>
</feature>
<evidence type="ECO:0000256" key="2">
    <source>
        <dbReference type="ARBA" id="ARBA00034247"/>
    </source>
</evidence>
<keyword evidence="6" id="KW-0808">Transferase</keyword>
<dbReference type="Gene3D" id="3.30.70.270">
    <property type="match status" value="1"/>
</dbReference>
<dbReference type="InterPro" id="IPR000160">
    <property type="entry name" value="GGDEF_dom"/>
</dbReference>
<dbReference type="EC" id="2.7.7.65" evidence="1"/>
<dbReference type="InterPro" id="IPR050469">
    <property type="entry name" value="Diguanylate_Cyclase"/>
</dbReference>
<evidence type="ECO:0000256" key="1">
    <source>
        <dbReference type="ARBA" id="ARBA00012528"/>
    </source>
</evidence>
<organism evidence="6 7">
    <name type="scientific">Xanthomonas chitinilytica</name>
    <dbReference type="NCBI Taxonomy" id="2989819"/>
    <lineage>
        <taxon>Bacteria</taxon>
        <taxon>Pseudomonadati</taxon>
        <taxon>Pseudomonadota</taxon>
        <taxon>Gammaproteobacteria</taxon>
        <taxon>Lysobacterales</taxon>
        <taxon>Lysobacteraceae</taxon>
        <taxon>Xanthomonas</taxon>
    </lineage>
</organism>
<dbReference type="RefSeq" id="WP_265127339.1">
    <property type="nucleotide sequence ID" value="NZ_JAPCHY010000005.1"/>
</dbReference>
<dbReference type="Proteomes" id="UP001209922">
    <property type="component" value="Unassembled WGS sequence"/>
</dbReference>
<dbReference type="Gene3D" id="2.130.10.10">
    <property type="entry name" value="YVTN repeat-like/Quinoprotein amine dehydrogenase"/>
    <property type="match status" value="3"/>
</dbReference>
<evidence type="ECO:0000256" key="4">
    <source>
        <dbReference type="SAM" id="SignalP"/>
    </source>
</evidence>
<comment type="caution">
    <text evidence="6">The sequence shown here is derived from an EMBL/GenBank/DDBJ whole genome shotgun (WGS) entry which is preliminary data.</text>
</comment>
<feature type="chain" id="PRO_5046192380" description="diguanylate cyclase" evidence="4">
    <location>
        <begin position="33"/>
        <end position="1034"/>
    </location>
</feature>
<sequence>MPYRLLPLHRWLCSCLLGCALLLAGWSGPAAALDPHKAFNHYVRERWSIEQGLPQLSVYAIAQDSDGYLWFGTQGGLARFDGVRMTAYGEAPPARLPGPWIQALLAGRDGELWIGTYKGLALHRNGRFSNLPVKGHPELLDIQALALDSDGQVLVAAQDGVYREHGGELVLHATVAGGAFALLPDAAGLLVGGTGTVLRLDAAGTGRPMPLPAHESAAEVRRLVRAQGTLWAGTSRGLFWLQDGQWRRYTASPVATGAPIDALHADSGGNLWVSQADHLLRIVDRQVAEHVVEGERGLGVRTLLEDRERNLWLGSRYFGVTRLWNGWTRRFSRAEGLADPLAWTVARDPDSGGLWVGTQGGVFLLRDGRYRRVLGAADLPQEDAYALLAEPGRLWVGTRRGALLYEHGRATAPPWMAPLGGLQINAILRDRQQRLWFATSNGAHRWDGRHWRHYGIAEGLRDARVRLVMQARDGRLLLGTQAGLYALDEDQRLVALDQGNAQLAAADISALHELPDGQLLAGTLGEQLWLFDRDRWSAFGEAEGLPTNAPFFLTDDRHGQLWVAGMRGVYRTSLSGLVAAARAPGRRLHGELVLNERGIRHGGIQGPCCNGAGSARGVVDGNTLWLPSRDGVVALDTADILPNPVVPLPRVERVRAQGHWHDTDGDGVLSLPADARDLDFEFTVPSFQAPENVDLRYRLLGYDAEWHGVGDPRRRSATYTNLPAGDYLFQVTGSNNAGHWAEAPAALAFRIAPRFHETAWFHALLVLAALATLAAGWRVMLAWHRRQRNVLERLVRERTEALQGANQKLQEASFTDDLTQLRNRRYLSMHIRRDIAMYRRMPRNLEPDSPGMLFVLIDVDRFKAINDSAGHHAGDAVLQQMAQLLQRQTRESDYVVRWGGEEFLLVLRATPRHQLAATAERLRRAIATHAFDLGGDHDGHVTCSLGLAEFPMIADPEGRIGWEQLLVLADRALYWVKQHGRNGWAAYRPTATATVDEVLDALHGPSAEMTQCGCLQLLHAGNAAPTDSVLPAPG</sequence>
<gene>
    <name evidence="6" type="ORF">OK345_07660</name>
</gene>
<dbReference type="Pfam" id="PF00990">
    <property type="entry name" value="GGDEF"/>
    <property type="match status" value="1"/>
</dbReference>
<name>A0ABT3JV68_9XANT</name>
<keyword evidence="6" id="KW-0548">Nucleotidyltransferase</keyword>
<dbReference type="InterPro" id="IPR029787">
    <property type="entry name" value="Nucleotide_cyclase"/>
</dbReference>
<proteinExistence type="predicted"/>
<dbReference type="GO" id="GO:0052621">
    <property type="term" value="F:diguanylate cyclase activity"/>
    <property type="evidence" value="ECO:0007669"/>
    <property type="project" value="UniProtKB-EC"/>
</dbReference>
<dbReference type="SMART" id="SM00267">
    <property type="entry name" value="GGDEF"/>
    <property type="match status" value="1"/>
</dbReference>
<evidence type="ECO:0000259" key="5">
    <source>
        <dbReference type="PROSITE" id="PS50887"/>
    </source>
</evidence>
<dbReference type="InterPro" id="IPR043128">
    <property type="entry name" value="Rev_trsase/Diguanyl_cyclase"/>
</dbReference>
<evidence type="ECO:0000313" key="7">
    <source>
        <dbReference type="Proteomes" id="UP001209922"/>
    </source>
</evidence>
<keyword evidence="4" id="KW-0732">Signal</keyword>
<dbReference type="EMBL" id="JAPCHY010000005">
    <property type="protein sequence ID" value="MCW4472376.1"/>
    <property type="molecule type" value="Genomic_DNA"/>
</dbReference>
<dbReference type="InterPro" id="IPR011123">
    <property type="entry name" value="Y_Y_Y"/>
</dbReference>
<evidence type="ECO:0000313" key="6">
    <source>
        <dbReference type="EMBL" id="MCW4472376.1"/>
    </source>
</evidence>
<dbReference type="InterPro" id="IPR013783">
    <property type="entry name" value="Ig-like_fold"/>
</dbReference>
<dbReference type="PROSITE" id="PS50887">
    <property type="entry name" value="GGDEF"/>
    <property type="match status" value="1"/>
</dbReference>
<accession>A0ABT3JV68</accession>
<dbReference type="Gene3D" id="2.60.40.10">
    <property type="entry name" value="Immunoglobulins"/>
    <property type="match status" value="1"/>
</dbReference>
<dbReference type="InterPro" id="IPR011110">
    <property type="entry name" value="Reg_prop"/>
</dbReference>
<dbReference type="Pfam" id="PF07494">
    <property type="entry name" value="Reg_prop"/>
    <property type="match status" value="3"/>
</dbReference>
<dbReference type="InterPro" id="IPR015943">
    <property type="entry name" value="WD40/YVTN_repeat-like_dom_sf"/>
</dbReference>
<dbReference type="PANTHER" id="PTHR45138:SF9">
    <property type="entry name" value="DIGUANYLATE CYCLASE DGCM-RELATED"/>
    <property type="match status" value="1"/>
</dbReference>